<comment type="similarity">
    <text evidence="2">Belongs to the peptidase M67C family.</text>
</comment>
<dbReference type="SUPFAM" id="SSF140856">
    <property type="entry name" value="USP8 N-terminal domain-like"/>
    <property type="match status" value="1"/>
</dbReference>
<dbReference type="InterPro" id="IPR044098">
    <property type="entry name" value="STAMBP/STALP-like_MPN"/>
</dbReference>
<dbReference type="Gene3D" id="3.40.140.10">
    <property type="entry name" value="Cytidine Deaminase, domain 2"/>
    <property type="match status" value="1"/>
</dbReference>
<evidence type="ECO:0000256" key="6">
    <source>
        <dbReference type="ARBA" id="ARBA00022801"/>
    </source>
</evidence>
<dbReference type="GO" id="GO:0140492">
    <property type="term" value="F:metal-dependent deubiquitinase activity"/>
    <property type="evidence" value="ECO:0007669"/>
    <property type="project" value="InterPro"/>
</dbReference>
<dbReference type="GO" id="GO:0006508">
    <property type="term" value="P:proteolysis"/>
    <property type="evidence" value="ECO:0007669"/>
    <property type="project" value="UniProtKB-KW"/>
</dbReference>
<dbReference type="SMART" id="SM00232">
    <property type="entry name" value="JAB_MPN"/>
    <property type="match status" value="1"/>
</dbReference>
<reference evidence="11" key="1">
    <citation type="journal article" date="2024" name="Gigascience">
        <title>Chromosome-level genome of the poultry shaft louse Menopon gallinae provides insight into the host-switching and adaptive evolution of parasitic lice.</title>
        <authorList>
            <person name="Xu Y."/>
            <person name="Ma L."/>
            <person name="Liu S."/>
            <person name="Liang Y."/>
            <person name="Liu Q."/>
            <person name="He Z."/>
            <person name="Tian L."/>
            <person name="Duan Y."/>
            <person name="Cai W."/>
            <person name="Li H."/>
            <person name="Song F."/>
        </authorList>
    </citation>
    <scope>NUCLEOTIDE SEQUENCE</scope>
    <source>
        <strain evidence="11">Cailab_2023a</strain>
    </source>
</reference>
<keyword evidence="7" id="KW-0862">Zinc</keyword>
<gene>
    <name evidence="11" type="ORF">PYX00_002375</name>
</gene>
<name>A0AAW2IGG3_9NEOP</name>
<keyword evidence="8" id="KW-0482">Metalloprotease</keyword>
<dbReference type="GO" id="GO:0061578">
    <property type="term" value="F:K63-linked deubiquitinase activity"/>
    <property type="evidence" value="ECO:0007669"/>
    <property type="project" value="InterPro"/>
</dbReference>
<evidence type="ECO:0000256" key="9">
    <source>
        <dbReference type="SAM" id="MobiDB-lite"/>
    </source>
</evidence>
<protein>
    <recommendedName>
        <fullName evidence="10">MPN domain-containing protein</fullName>
    </recommendedName>
</protein>
<dbReference type="Gene3D" id="1.20.58.80">
    <property type="entry name" value="Phosphotransferase system, lactose/cellobiose-type IIA subunit"/>
    <property type="match status" value="1"/>
</dbReference>
<accession>A0AAW2IGG3</accession>
<keyword evidence="6" id="KW-0378">Hydrolase</keyword>
<dbReference type="InterPro" id="IPR000555">
    <property type="entry name" value="JAMM/MPN+_dom"/>
</dbReference>
<evidence type="ECO:0000259" key="10">
    <source>
        <dbReference type="PROSITE" id="PS50249"/>
    </source>
</evidence>
<dbReference type="FunFam" id="3.40.140.10:FF:000010">
    <property type="entry name" value="AMSH-like protease isoform X1"/>
    <property type="match status" value="1"/>
</dbReference>
<dbReference type="Pfam" id="PF08969">
    <property type="entry name" value="USP8_dimer"/>
    <property type="match status" value="1"/>
</dbReference>
<sequence>MIRKMGPKGPNMQEVPCGEITSEKEQECSLPSCRELGILEPSARIKALADSGNAFEVDVSIPAKRYYRSGLEMVRMANVYRQEGNLENAYVLYMKFMTLFLEKIRKHPEFKSVPIVDRAQNEAKLKEVLPKAEELKKILLRKYELEYKNFLEDQAKEQLLEKKKQEEKELEENDPCVGGEMKTHSEPSDSGTKSLLLNPSVHNKLTLRDIIVPSKLMSKFLVLSIWNTEQNKETCGILAGVLQHNQLVITHLLIPKQYGGPDSCTTESEEEIFAYQDKHDLITLGWIHTHPTQTAFLSSIDLHTHCAYQLMMPEALAIVCSPKSDENCFFTLTPEHGLSYISNCKLTGFHPHPSEPPLYRKAEHAKLEDMPVEVVDLRR</sequence>
<dbReference type="SUPFAM" id="SSF102712">
    <property type="entry name" value="JAB1/MPN domain"/>
    <property type="match status" value="1"/>
</dbReference>
<keyword evidence="3" id="KW-0645">Protease</keyword>
<evidence type="ECO:0000256" key="2">
    <source>
        <dbReference type="ARBA" id="ARBA00010981"/>
    </source>
</evidence>
<feature type="domain" description="MPN" evidence="10">
    <location>
        <begin position="210"/>
        <end position="339"/>
    </location>
</feature>
<evidence type="ECO:0000256" key="7">
    <source>
        <dbReference type="ARBA" id="ARBA00022833"/>
    </source>
</evidence>
<feature type="region of interest" description="Disordered" evidence="9">
    <location>
        <begin position="164"/>
        <end position="195"/>
    </location>
</feature>
<dbReference type="GO" id="GO:0070536">
    <property type="term" value="P:protein K63-linked deubiquitination"/>
    <property type="evidence" value="ECO:0007669"/>
    <property type="project" value="InterPro"/>
</dbReference>
<dbReference type="GO" id="GO:0016020">
    <property type="term" value="C:membrane"/>
    <property type="evidence" value="ECO:0007669"/>
    <property type="project" value="TreeGrafter"/>
</dbReference>
<dbReference type="InterPro" id="IPR015063">
    <property type="entry name" value="USP8_dimer"/>
</dbReference>
<dbReference type="EMBL" id="JARGDH010000001">
    <property type="protein sequence ID" value="KAL0281369.1"/>
    <property type="molecule type" value="Genomic_DNA"/>
</dbReference>
<evidence type="ECO:0000256" key="8">
    <source>
        <dbReference type="ARBA" id="ARBA00023049"/>
    </source>
</evidence>
<evidence type="ECO:0000256" key="4">
    <source>
        <dbReference type="ARBA" id="ARBA00022723"/>
    </source>
</evidence>
<evidence type="ECO:0000256" key="3">
    <source>
        <dbReference type="ARBA" id="ARBA00022670"/>
    </source>
</evidence>
<evidence type="ECO:0000256" key="1">
    <source>
        <dbReference type="ARBA" id="ARBA00001947"/>
    </source>
</evidence>
<dbReference type="GO" id="GO:0005768">
    <property type="term" value="C:endosome"/>
    <property type="evidence" value="ECO:0007669"/>
    <property type="project" value="TreeGrafter"/>
</dbReference>
<keyword evidence="4" id="KW-0479">Metal-binding</keyword>
<keyword evidence="5" id="KW-0833">Ubl conjugation pathway</keyword>
<dbReference type="PANTHER" id="PTHR12947">
    <property type="entry name" value="AMSH-LIKE PROTEASE"/>
    <property type="match status" value="1"/>
</dbReference>
<dbReference type="CDD" id="cd08066">
    <property type="entry name" value="MPN_AMSH_like"/>
    <property type="match status" value="1"/>
</dbReference>
<evidence type="ECO:0000256" key="5">
    <source>
        <dbReference type="ARBA" id="ARBA00022786"/>
    </source>
</evidence>
<dbReference type="InterPro" id="IPR037518">
    <property type="entry name" value="MPN"/>
</dbReference>
<comment type="cofactor">
    <cofactor evidence="1">
        <name>Zn(2+)</name>
        <dbReference type="ChEBI" id="CHEBI:29105"/>
    </cofactor>
</comment>
<dbReference type="GO" id="GO:0046872">
    <property type="term" value="F:metal ion binding"/>
    <property type="evidence" value="ECO:0007669"/>
    <property type="project" value="UniProtKB-KW"/>
</dbReference>
<evidence type="ECO:0000313" key="11">
    <source>
        <dbReference type="EMBL" id="KAL0281369.1"/>
    </source>
</evidence>
<proteinExistence type="inferred from homology"/>
<organism evidence="11">
    <name type="scientific">Menopon gallinae</name>
    <name type="common">poultry shaft louse</name>
    <dbReference type="NCBI Taxonomy" id="328185"/>
    <lineage>
        <taxon>Eukaryota</taxon>
        <taxon>Metazoa</taxon>
        <taxon>Ecdysozoa</taxon>
        <taxon>Arthropoda</taxon>
        <taxon>Hexapoda</taxon>
        <taxon>Insecta</taxon>
        <taxon>Pterygota</taxon>
        <taxon>Neoptera</taxon>
        <taxon>Paraneoptera</taxon>
        <taxon>Psocodea</taxon>
        <taxon>Troctomorpha</taxon>
        <taxon>Phthiraptera</taxon>
        <taxon>Amblycera</taxon>
        <taxon>Menoponidae</taxon>
        <taxon>Menopon</taxon>
    </lineage>
</organism>
<dbReference type="PROSITE" id="PS50249">
    <property type="entry name" value="MPN"/>
    <property type="match status" value="1"/>
</dbReference>
<dbReference type="Pfam" id="PF01398">
    <property type="entry name" value="JAB"/>
    <property type="match status" value="1"/>
</dbReference>
<dbReference type="PANTHER" id="PTHR12947:SF13">
    <property type="entry name" value="FI19924P1"/>
    <property type="match status" value="1"/>
</dbReference>
<comment type="caution">
    <text evidence="11">The sequence shown here is derived from an EMBL/GenBank/DDBJ whole genome shotgun (WGS) entry which is preliminary data.</text>
</comment>
<dbReference type="AlphaFoldDB" id="A0AAW2IGG3"/>